<sequence length="49" mass="6158">MKAKIMTRNLRNARYYFHGLRVGRNHYYQRHGARWLCCDWNMGRGEWKR</sequence>
<reference evidence="1 2" key="1">
    <citation type="submission" date="2020-12" db="EMBL/GenBank/DDBJ databases">
        <title>Complete genome sequence of Stenotrophomonas maltophilia phage Salva.</title>
        <authorList>
            <person name="Jefferson B."/>
            <person name="Yao G."/>
            <person name="Clark J."/>
            <person name="Le T."/>
            <person name="Young R."/>
            <person name="Gonzalez C."/>
            <person name="Liu M."/>
        </authorList>
    </citation>
    <scope>NUCLEOTIDE SEQUENCE [LARGE SCALE GENOMIC DNA]</scope>
</reference>
<evidence type="ECO:0000313" key="1">
    <source>
        <dbReference type="EMBL" id="QQM18172.1"/>
    </source>
</evidence>
<dbReference type="Proteomes" id="UP000595272">
    <property type="component" value="Segment"/>
</dbReference>
<gene>
    <name evidence="1" type="ORF">CPT_Salva_008</name>
</gene>
<evidence type="ECO:0000313" key="2">
    <source>
        <dbReference type="Proteomes" id="UP000595272"/>
    </source>
</evidence>
<accession>A0A7U3WJT9</accession>
<keyword evidence="2" id="KW-1185">Reference proteome</keyword>
<organism evidence="1 2">
    <name type="scientific">Stenotrophomonas phage Salva</name>
    <dbReference type="NCBI Taxonomy" id="2801524"/>
    <lineage>
        <taxon>Viruses</taxon>
        <taxon>Duplodnaviria</taxon>
        <taxon>Heunggongvirae</taxon>
        <taxon>Uroviricota</taxon>
        <taxon>Caudoviricetes</taxon>
        <taxon>Beaumontvirinae</taxon>
        <taxon>Salvavirus</taxon>
        <taxon>Salvavirus salva</taxon>
    </lineage>
</organism>
<proteinExistence type="predicted"/>
<dbReference type="EMBL" id="MW393850">
    <property type="protein sequence ID" value="QQM18172.1"/>
    <property type="molecule type" value="Genomic_DNA"/>
</dbReference>
<protein>
    <submittedName>
        <fullName evidence="1">Uncharacterized protein</fullName>
    </submittedName>
</protein>
<name>A0A7U3WJT9_9CAUD</name>